<keyword evidence="2" id="KW-1133">Transmembrane helix</keyword>
<comment type="caution">
    <text evidence="3">The sequence shown here is derived from an EMBL/GenBank/DDBJ whole genome shotgun (WGS) entry which is preliminary data.</text>
</comment>
<dbReference type="RefSeq" id="WP_169483397.1">
    <property type="nucleotide sequence ID" value="NZ_JABBGJ010000001.1"/>
</dbReference>
<evidence type="ECO:0000313" key="3">
    <source>
        <dbReference type="EMBL" id="NML96413.1"/>
    </source>
</evidence>
<evidence type="ECO:0000313" key="4">
    <source>
        <dbReference type="Proteomes" id="UP000544134"/>
    </source>
</evidence>
<feature type="compositionally biased region" description="Basic and acidic residues" evidence="1">
    <location>
        <begin position="523"/>
        <end position="534"/>
    </location>
</feature>
<keyword evidence="2" id="KW-0472">Membrane</keyword>
<feature type="transmembrane region" description="Helical" evidence="2">
    <location>
        <begin position="492"/>
        <end position="512"/>
    </location>
</feature>
<evidence type="ECO:0000256" key="1">
    <source>
        <dbReference type="SAM" id="MobiDB-lite"/>
    </source>
</evidence>
<sequence length="572" mass="63865">MAGAWSGIAGQVLADHEIHLFYEFDLPEPPPPPQGWWARFWSPDTEPPTICPSTPLAALADVALSGLPPDQFAALSRRYANECVWKKAPGDVGSDFYPHVRDLACGGEAVPLRATRCKLSVHAQRLIDSADLYEESVPPEQRLRKRIALTWRGRELARLEAHGVAARPLTLTLDAVNLYVFPSTLKQLMSVRVVASPLGGGALTPLELLEVLVALTHAHKLRWVERQGTPLDAPAFSLDQLVRSLIGAGKPADTRRLRSYTYARFATPMTHADADHFGLYLARHYTTDYVVDAQLAGIERVRTFETVGHTVSLEGSATIVAPAPGAGELPSFLLDYKSNTLRQHYVPIALLATHELGFLVDRTHRSVMPHHIDDIRSEETIEKFAELRRDALLFRDWFRFTQVSHISMHNELNRAFRRALGLDQMFREFTDDVNDIDAYLRTESELRRAYSARKLTAVGAGAFAGLTALTIARELIKGFAQLLGHFTFEGKADLIGAVFGIAVFALVFWRTYRRVSSHHARSHGRDEATEQEKQEEQEEQEDRAKDALLDQMLQSSEERASASSAADLVRRP</sequence>
<proteinExistence type="predicted"/>
<gene>
    <name evidence="3" type="ORF">HHL24_00335</name>
</gene>
<evidence type="ECO:0000256" key="2">
    <source>
        <dbReference type="SAM" id="Phobius"/>
    </source>
</evidence>
<keyword evidence="2" id="KW-0812">Transmembrane</keyword>
<dbReference type="EMBL" id="JABBGJ010000001">
    <property type="protein sequence ID" value="NML96413.1"/>
    <property type="molecule type" value="Genomic_DNA"/>
</dbReference>
<name>A0A848IA83_9BURK</name>
<keyword evidence="4" id="KW-1185">Reference proteome</keyword>
<dbReference type="Proteomes" id="UP000544134">
    <property type="component" value="Unassembled WGS sequence"/>
</dbReference>
<organism evidence="3 4">
    <name type="scientific">Paraburkholderia polaris</name>
    <dbReference type="NCBI Taxonomy" id="2728848"/>
    <lineage>
        <taxon>Bacteria</taxon>
        <taxon>Pseudomonadati</taxon>
        <taxon>Pseudomonadota</taxon>
        <taxon>Betaproteobacteria</taxon>
        <taxon>Burkholderiales</taxon>
        <taxon>Burkholderiaceae</taxon>
        <taxon>Paraburkholderia</taxon>
    </lineage>
</organism>
<dbReference type="AlphaFoldDB" id="A0A848IA83"/>
<protein>
    <submittedName>
        <fullName evidence="3">Uncharacterized protein</fullName>
    </submittedName>
</protein>
<feature type="region of interest" description="Disordered" evidence="1">
    <location>
        <begin position="519"/>
        <end position="572"/>
    </location>
</feature>
<reference evidence="3 4" key="1">
    <citation type="submission" date="2020-04" db="EMBL/GenBank/DDBJ databases">
        <title>Paraburkholderia sp. RP-4-7 isolated from soil.</title>
        <authorList>
            <person name="Dahal R.H."/>
        </authorList>
    </citation>
    <scope>NUCLEOTIDE SEQUENCE [LARGE SCALE GENOMIC DNA]</scope>
    <source>
        <strain evidence="3 4">RP-4-7</strain>
    </source>
</reference>
<accession>A0A848IA83</accession>